<protein>
    <recommendedName>
        <fullName evidence="1">Dynein light chain</fullName>
    </recommendedName>
</protein>
<dbReference type="WBParaSite" id="TTAC_0000101101-mRNA-1">
    <property type="protein sequence ID" value="TTAC_0000101101-mRNA-1"/>
    <property type="gene ID" value="TTAC_0000101101"/>
</dbReference>
<dbReference type="GO" id="GO:0005868">
    <property type="term" value="C:cytoplasmic dynein complex"/>
    <property type="evidence" value="ECO:0007669"/>
    <property type="project" value="TreeGrafter"/>
</dbReference>
<keyword evidence="1" id="KW-0963">Cytoplasm</keyword>
<reference evidence="3 4" key="2">
    <citation type="submission" date="2018-11" db="EMBL/GenBank/DDBJ databases">
        <authorList>
            <consortium name="Pathogen Informatics"/>
        </authorList>
    </citation>
    <scope>NUCLEOTIDE SEQUENCE [LARGE SCALE GENOMIC DNA]</scope>
</reference>
<keyword evidence="4" id="KW-1185">Reference proteome</keyword>
<proteinExistence type="inferred from homology"/>
<feature type="region of interest" description="Disordered" evidence="2">
    <location>
        <begin position="1"/>
        <end position="21"/>
    </location>
</feature>
<evidence type="ECO:0000313" key="4">
    <source>
        <dbReference type="Proteomes" id="UP000274429"/>
    </source>
</evidence>
<dbReference type="SUPFAM" id="SSF54648">
    <property type="entry name" value="DLC"/>
    <property type="match status" value="1"/>
</dbReference>
<keyword evidence="1" id="KW-0206">Cytoskeleton</keyword>
<dbReference type="Pfam" id="PF01221">
    <property type="entry name" value="Dynein_light"/>
    <property type="match status" value="1"/>
</dbReference>
<gene>
    <name evidence="3" type="ORF">TTAC_LOCUS1012</name>
</gene>
<dbReference type="PANTHER" id="PTHR11886">
    <property type="entry name" value="DYNEIN LIGHT CHAIN"/>
    <property type="match status" value="1"/>
</dbReference>
<dbReference type="InterPro" id="IPR001372">
    <property type="entry name" value="Dynein_light_chain_typ-1/2"/>
</dbReference>
<dbReference type="SMART" id="SM01375">
    <property type="entry name" value="Dynein_light"/>
    <property type="match status" value="1"/>
</dbReference>
<name>A0A0R3WJY7_HYDTA</name>
<dbReference type="OrthoDB" id="10033309at2759"/>
<dbReference type="GO" id="GO:0005874">
    <property type="term" value="C:microtubule"/>
    <property type="evidence" value="ECO:0007669"/>
    <property type="project" value="UniProtKB-KW"/>
</dbReference>
<evidence type="ECO:0000313" key="3">
    <source>
        <dbReference type="EMBL" id="VDM17309.1"/>
    </source>
</evidence>
<evidence type="ECO:0000256" key="1">
    <source>
        <dbReference type="RuleBase" id="RU365010"/>
    </source>
</evidence>
<dbReference type="Gene3D" id="3.30.740.10">
    <property type="entry name" value="Protein Inhibitor Of Neuronal Nitric Oxide Synthase"/>
    <property type="match status" value="1"/>
</dbReference>
<accession>A0A0R3WJY7</accession>
<comment type="subcellular location">
    <subcellularLocation>
        <location evidence="1">Cytoplasm</location>
        <location evidence="1">Cytoskeleton</location>
    </subcellularLocation>
</comment>
<dbReference type="GO" id="GO:0045505">
    <property type="term" value="F:dynein intermediate chain binding"/>
    <property type="evidence" value="ECO:0007669"/>
    <property type="project" value="TreeGrafter"/>
</dbReference>
<dbReference type="STRING" id="6205.A0A0R3WJY7"/>
<dbReference type="PANTHER" id="PTHR11886:SF35">
    <property type="entry name" value="DYNEIN LIGHT CHAIN"/>
    <property type="match status" value="1"/>
</dbReference>
<evidence type="ECO:0000256" key="2">
    <source>
        <dbReference type="SAM" id="MobiDB-lite"/>
    </source>
</evidence>
<comment type="similarity">
    <text evidence="1">Belongs to the dynein light chain family.</text>
</comment>
<dbReference type="GO" id="GO:0007017">
    <property type="term" value="P:microtubule-based process"/>
    <property type="evidence" value="ECO:0007669"/>
    <property type="project" value="InterPro"/>
</dbReference>
<keyword evidence="1" id="KW-0505">Motor protein</keyword>
<dbReference type="InterPro" id="IPR037177">
    <property type="entry name" value="DLC_sf"/>
</dbReference>
<keyword evidence="1" id="KW-0243">Dynein</keyword>
<reference evidence="5" key="1">
    <citation type="submission" date="2017-02" db="UniProtKB">
        <authorList>
            <consortium name="WormBaseParasite"/>
        </authorList>
    </citation>
    <scope>IDENTIFICATION</scope>
</reference>
<keyword evidence="1" id="KW-0493">Microtubule</keyword>
<sequence length="108" mass="12750">MYKQQEKMEVRSTKMPKDMERDALETARRALERNSEPRAVANMIKKEFDQRYTPNWHCIVGNHFGSRSSKSKHVKLLCLHSFSFITHVENNFIYFSQGKTAILLWKTA</sequence>
<dbReference type="Proteomes" id="UP000274429">
    <property type="component" value="Unassembled WGS sequence"/>
</dbReference>
<evidence type="ECO:0000313" key="5">
    <source>
        <dbReference type="WBParaSite" id="TTAC_0000101101-mRNA-1"/>
    </source>
</evidence>
<organism evidence="5">
    <name type="scientific">Hydatigena taeniaeformis</name>
    <name type="common">Feline tapeworm</name>
    <name type="synonym">Taenia taeniaeformis</name>
    <dbReference type="NCBI Taxonomy" id="6205"/>
    <lineage>
        <taxon>Eukaryota</taxon>
        <taxon>Metazoa</taxon>
        <taxon>Spiralia</taxon>
        <taxon>Lophotrochozoa</taxon>
        <taxon>Platyhelminthes</taxon>
        <taxon>Cestoda</taxon>
        <taxon>Eucestoda</taxon>
        <taxon>Cyclophyllidea</taxon>
        <taxon>Taeniidae</taxon>
        <taxon>Hydatigera</taxon>
    </lineage>
</organism>
<dbReference type="EMBL" id="UYWX01000156">
    <property type="protein sequence ID" value="VDM17309.1"/>
    <property type="molecule type" value="Genomic_DNA"/>
</dbReference>
<dbReference type="AlphaFoldDB" id="A0A0R3WJY7"/>